<dbReference type="InterPro" id="IPR007314">
    <property type="entry name" value="Cofac_haem-bd_dom"/>
</dbReference>
<dbReference type="Pfam" id="PF04187">
    <property type="entry name" value="Cofac_haem_bdg"/>
    <property type="match status" value="1"/>
</dbReference>
<sequence>MSIKFSNAALSGCKTGRFFMSHAPITLSLAVIPLMTGCSLLAPTPEPAPPQTHYHAPVVEAVSGTAVSIPQLAERLAEQDVVMIGEYHGHQGAHLLQSRLQAHLYQHRPEQVLSMEQFEVDRQPVLDRYLAGDIGEMELVEDAGAWPIYQYAYRPLVEFARRQGLPVIAANAPGDIARCVGREGPEYLADLNAARKRHIPDAPFAGSAAYREKFFGTMGGRHGTADNERLQNTYHAQLLRDNTMASRILAARERHPEHQVIHLTGTFHSEERLGTVEALLQRNPELSVAVISPVFMEAQPDGDELPLTGNQNKGDYLYFLLPLPPEYRDEARGHESMMDAFRKVPETTCD</sequence>
<gene>
    <name evidence="2" type="ORF">MARSALSMR5_00699</name>
</gene>
<dbReference type="GeneID" id="77254690"/>
<organism evidence="2 3">
    <name type="scientific">Marinobacter salarius</name>
    <dbReference type="NCBI Taxonomy" id="1420917"/>
    <lineage>
        <taxon>Bacteria</taxon>
        <taxon>Pseudomonadati</taxon>
        <taxon>Pseudomonadota</taxon>
        <taxon>Gammaproteobacteria</taxon>
        <taxon>Pseudomonadales</taxon>
        <taxon>Marinobacteraceae</taxon>
        <taxon>Marinobacter</taxon>
    </lineage>
</organism>
<dbReference type="SUPFAM" id="SSF159501">
    <property type="entry name" value="EreA/ChaN-like"/>
    <property type="match status" value="1"/>
</dbReference>
<dbReference type="AlphaFoldDB" id="A0A1W6K5Y6"/>
<reference evidence="2 3" key="1">
    <citation type="submission" date="2017-04" db="EMBL/GenBank/DDBJ databases">
        <title>Genome Sequence of Marinobacter salarius strain SMR5 Isolated from a culture of the Diatom Skeletonema marinoi.</title>
        <authorList>
            <person name="Topel M."/>
            <person name="Pinder M.I.M."/>
            <person name="Johansson O.N."/>
            <person name="Kourtchenko O."/>
            <person name="Godhe A."/>
            <person name="Clarke A.K."/>
        </authorList>
    </citation>
    <scope>NUCLEOTIDE SEQUENCE [LARGE SCALE GENOMIC DNA]</scope>
    <source>
        <strain evidence="2 3">SMR5</strain>
    </source>
</reference>
<dbReference type="RefSeq" id="WP_227517856.1">
    <property type="nucleotide sequence ID" value="NZ_CP020931.1"/>
</dbReference>
<dbReference type="EMBL" id="CP020931">
    <property type="protein sequence ID" value="ARM82797.1"/>
    <property type="molecule type" value="Genomic_DNA"/>
</dbReference>
<name>A0A1W6K5Y6_9GAMM</name>
<dbReference type="CDD" id="cd14727">
    <property type="entry name" value="ChanN-like"/>
    <property type="match status" value="1"/>
</dbReference>
<feature type="domain" description="Haem-binding uptake Tiki superfamily ChaN" evidence="1">
    <location>
        <begin position="72"/>
        <end position="278"/>
    </location>
</feature>
<dbReference type="Gene3D" id="3.40.50.11550">
    <property type="match status" value="1"/>
</dbReference>
<evidence type="ECO:0000259" key="1">
    <source>
        <dbReference type="Pfam" id="PF04187"/>
    </source>
</evidence>
<proteinExistence type="predicted"/>
<accession>A0A1W6K5Y6</accession>
<evidence type="ECO:0000313" key="2">
    <source>
        <dbReference type="EMBL" id="ARM82797.1"/>
    </source>
</evidence>
<protein>
    <submittedName>
        <fullName evidence="2">Heme-binding uptake, Tiki superfamily, ChaN</fullName>
    </submittedName>
</protein>
<evidence type="ECO:0000313" key="3">
    <source>
        <dbReference type="Proteomes" id="UP000193100"/>
    </source>
</evidence>
<dbReference type="Proteomes" id="UP000193100">
    <property type="component" value="Chromosome"/>
</dbReference>